<accession>A0A9D4EKT1</accession>
<sequence>MLIGIWASVLTVMSPIAMFHRVIKIQTGGQACREVWPEILLRFKIDVMYSILLAVILLLLPLLTMGSFYSLVAKKLWMVSTQMEAPSGEYRLLYSEE</sequence>
<dbReference type="Gene3D" id="1.20.1070.10">
    <property type="entry name" value="Rhodopsin 7-helix transmembrane proteins"/>
    <property type="match status" value="1"/>
</dbReference>
<dbReference type="SUPFAM" id="SSF81321">
    <property type="entry name" value="Family A G protein-coupled receptor-like"/>
    <property type="match status" value="1"/>
</dbReference>
<reference evidence="2" key="1">
    <citation type="journal article" date="2019" name="bioRxiv">
        <title>The Genome of the Zebra Mussel, Dreissena polymorpha: A Resource for Invasive Species Research.</title>
        <authorList>
            <person name="McCartney M.A."/>
            <person name="Auch B."/>
            <person name="Kono T."/>
            <person name="Mallez S."/>
            <person name="Zhang Y."/>
            <person name="Obille A."/>
            <person name="Becker A."/>
            <person name="Abrahante J.E."/>
            <person name="Garbe J."/>
            <person name="Badalamenti J.P."/>
            <person name="Herman A."/>
            <person name="Mangelson H."/>
            <person name="Liachko I."/>
            <person name="Sullivan S."/>
            <person name="Sone E.D."/>
            <person name="Koren S."/>
            <person name="Silverstein K.A.T."/>
            <person name="Beckman K.B."/>
            <person name="Gohl D.M."/>
        </authorList>
    </citation>
    <scope>NUCLEOTIDE SEQUENCE</scope>
    <source>
        <strain evidence="2">Duluth1</strain>
        <tissue evidence="2">Whole animal</tissue>
    </source>
</reference>
<name>A0A9D4EKT1_DREPO</name>
<keyword evidence="1" id="KW-0472">Membrane</keyword>
<dbReference type="Proteomes" id="UP000828390">
    <property type="component" value="Unassembled WGS sequence"/>
</dbReference>
<evidence type="ECO:0000256" key="1">
    <source>
        <dbReference type="SAM" id="Phobius"/>
    </source>
</evidence>
<proteinExistence type="predicted"/>
<comment type="caution">
    <text evidence="2">The sequence shown here is derived from an EMBL/GenBank/DDBJ whole genome shotgun (WGS) entry which is preliminary data.</text>
</comment>
<keyword evidence="1" id="KW-0812">Transmembrane</keyword>
<feature type="transmembrane region" description="Helical" evidence="1">
    <location>
        <begin position="47"/>
        <end position="72"/>
    </location>
</feature>
<gene>
    <name evidence="2" type="ORF">DPMN_159286</name>
</gene>
<organism evidence="2 3">
    <name type="scientific">Dreissena polymorpha</name>
    <name type="common">Zebra mussel</name>
    <name type="synonym">Mytilus polymorpha</name>
    <dbReference type="NCBI Taxonomy" id="45954"/>
    <lineage>
        <taxon>Eukaryota</taxon>
        <taxon>Metazoa</taxon>
        <taxon>Spiralia</taxon>
        <taxon>Lophotrochozoa</taxon>
        <taxon>Mollusca</taxon>
        <taxon>Bivalvia</taxon>
        <taxon>Autobranchia</taxon>
        <taxon>Heteroconchia</taxon>
        <taxon>Euheterodonta</taxon>
        <taxon>Imparidentia</taxon>
        <taxon>Neoheterodontei</taxon>
        <taxon>Myida</taxon>
        <taxon>Dreissenoidea</taxon>
        <taxon>Dreissenidae</taxon>
        <taxon>Dreissena</taxon>
    </lineage>
</organism>
<dbReference type="AlphaFoldDB" id="A0A9D4EKT1"/>
<reference evidence="2" key="2">
    <citation type="submission" date="2020-11" db="EMBL/GenBank/DDBJ databases">
        <authorList>
            <person name="McCartney M.A."/>
            <person name="Auch B."/>
            <person name="Kono T."/>
            <person name="Mallez S."/>
            <person name="Becker A."/>
            <person name="Gohl D.M."/>
            <person name="Silverstein K.A.T."/>
            <person name="Koren S."/>
            <person name="Bechman K.B."/>
            <person name="Herman A."/>
            <person name="Abrahante J.E."/>
            <person name="Garbe J."/>
        </authorList>
    </citation>
    <scope>NUCLEOTIDE SEQUENCE</scope>
    <source>
        <strain evidence="2">Duluth1</strain>
        <tissue evidence="2">Whole animal</tissue>
    </source>
</reference>
<evidence type="ECO:0000313" key="3">
    <source>
        <dbReference type="Proteomes" id="UP000828390"/>
    </source>
</evidence>
<keyword evidence="3" id="KW-1185">Reference proteome</keyword>
<dbReference type="EMBL" id="JAIWYP010000008">
    <property type="protein sequence ID" value="KAH3781456.1"/>
    <property type="molecule type" value="Genomic_DNA"/>
</dbReference>
<evidence type="ECO:0000313" key="2">
    <source>
        <dbReference type="EMBL" id="KAH3781456.1"/>
    </source>
</evidence>
<protein>
    <submittedName>
        <fullName evidence="2">Uncharacterized protein</fullName>
    </submittedName>
</protein>
<keyword evidence="1" id="KW-1133">Transmembrane helix</keyword>